<accession>A0A1B9NZS3</accession>
<keyword evidence="1" id="KW-0472">Membrane</keyword>
<evidence type="ECO:0000313" key="2">
    <source>
        <dbReference type="EMBL" id="OCH21610.1"/>
    </source>
</evidence>
<protein>
    <submittedName>
        <fullName evidence="2">Uncharacterized protein</fullName>
    </submittedName>
</protein>
<dbReference type="Proteomes" id="UP000093523">
    <property type="component" value="Unassembled WGS sequence"/>
</dbReference>
<reference evidence="2 3" key="1">
    <citation type="submission" date="2016-06" db="EMBL/GenBank/DDBJ databases">
        <authorList>
            <person name="Kjaerup R.B."/>
            <person name="Dalgaard T.S."/>
            <person name="Juul-Madsen H.R."/>
        </authorList>
    </citation>
    <scope>NUCLEOTIDE SEQUENCE [LARGE SCALE GENOMIC DNA]</scope>
    <source>
        <strain evidence="2 3">1S159</strain>
    </source>
</reference>
<sequence>MTLNKTIDIFKDLYLGSSFDSYIHLLRGNIFSHLTDTIAIFAALAAIALPLAQQTFQWASEKYKSDHLIDFIETNSPIHPKLLNKSIFIYFICILCYKVLTPLFNDFFFIISTVIILITFIIIINISLRYLSYTYDMSKGIKGIRKKIISKNIDLKNETYSNLEISILSDYESYMIASDSSYLDLSDNFTDLGFSIINNQESIDTNIINTYINGLEKILCSTPILSNDDKYKNVACWYIHFVQGLVVKEEKYSYLLKSICYIANSIESRRTDNYKPLLTGRIYMNFTYITTWPSGLGKALIEHFNQLTDICIDSDNKDSIVNLYSELISSLGFGIITTNELIYYFNDYKVNNHEYSKLIELSNYIEETLNNESLIFDYKKIKEIAPASFTQKKGDDDDILKSFENKINDYNFQKMAFKNIHIFISKISKYDTGLLIDICELKNPMSSEINMLTCELLPNSIQDIFNSLISLDRDDLLMSRTGEMHNQYLIKGLSMLFIYKVCVLVKDDSSTINLDFMSKYKLSDLDKINNLLKSISDITGHLVNHQKINDLCLLHSLAMDKVKDKRIEIIEIISDGINKNIDELKSSGKLSHEKINTFLNSFPKDKDVIENHEPLLKKLLISKNAKFKHTSSFKRTTFIDDPRVHTIFDNIGQSVINGHFDLIYNYIYENTESLNADTTWPINYQRLVLLPWQQIQELKKYGFSFKNNHIYWPDGSSSPYKQIQSSNQTIVNILPNETLVKITSLLSPIFQVSYIDKGPKIEWETLMHIMPAKY</sequence>
<feature type="transmembrane region" description="Helical" evidence="1">
    <location>
        <begin position="107"/>
        <end position="128"/>
    </location>
</feature>
<name>A0A1B9NZS3_ALILO</name>
<dbReference type="RefSeq" id="WP_065610183.1">
    <property type="nucleotide sequence ID" value="NZ_CAWMPN010000008.1"/>
</dbReference>
<gene>
    <name evidence="2" type="ORF">A6E04_07015</name>
</gene>
<comment type="caution">
    <text evidence="2">The sequence shown here is derived from an EMBL/GenBank/DDBJ whole genome shotgun (WGS) entry which is preliminary data.</text>
</comment>
<proteinExistence type="predicted"/>
<evidence type="ECO:0000313" key="3">
    <source>
        <dbReference type="Proteomes" id="UP000093523"/>
    </source>
</evidence>
<keyword evidence="1" id="KW-0812">Transmembrane</keyword>
<feature type="transmembrane region" description="Helical" evidence="1">
    <location>
        <begin position="30"/>
        <end position="52"/>
    </location>
</feature>
<feature type="transmembrane region" description="Helical" evidence="1">
    <location>
        <begin position="82"/>
        <end position="101"/>
    </location>
</feature>
<dbReference type="AlphaFoldDB" id="A0A1B9NZS3"/>
<evidence type="ECO:0000256" key="1">
    <source>
        <dbReference type="SAM" id="Phobius"/>
    </source>
</evidence>
<dbReference type="EMBL" id="MAJU01000008">
    <property type="protein sequence ID" value="OCH21610.1"/>
    <property type="molecule type" value="Genomic_DNA"/>
</dbReference>
<organism evidence="2 3">
    <name type="scientific">Aliivibrio logei</name>
    <name type="common">Vibrio logei</name>
    <dbReference type="NCBI Taxonomy" id="688"/>
    <lineage>
        <taxon>Bacteria</taxon>
        <taxon>Pseudomonadati</taxon>
        <taxon>Pseudomonadota</taxon>
        <taxon>Gammaproteobacteria</taxon>
        <taxon>Vibrionales</taxon>
        <taxon>Vibrionaceae</taxon>
        <taxon>Aliivibrio</taxon>
    </lineage>
</organism>
<keyword evidence="1" id="KW-1133">Transmembrane helix</keyword>